<name>A0A154PG79_DUFNO</name>
<dbReference type="AlphaFoldDB" id="A0A154PG79"/>
<organism evidence="1 2">
    <name type="scientific">Dufourea novaeangliae</name>
    <name type="common">Sweat bee</name>
    <dbReference type="NCBI Taxonomy" id="178035"/>
    <lineage>
        <taxon>Eukaryota</taxon>
        <taxon>Metazoa</taxon>
        <taxon>Ecdysozoa</taxon>
        <taxon>Arthropoda</taxon>
        <taxon>Hexapoda</taxon>
        <taxon>Insecta</taxon>
        <taxon>Pterygota</taxon>
        <taxon>Neoptera</taxon>
        <taxon>Endopterygota</taxon>
        <taxon>Hymenoptera</taxon>
        <taxon>Apocrita</taxon>
        <taxon>Aculeata</taxon>
        <taxon>Apoidea</taxon>
        <taxon>Anthophila</taxon>
        <taxon>Halictidae</taxon>
        <taxon>Rophitinae</taxon>
        <taxon>Dufourea</taxon>
    </lineage>
</organism>
<sequence length="54" mass="6058">MYSVLPVKEKSLINTYILVYTGVHAHVLFEHQGSTNYGVNINQISPKNVGNKKI</sequence>
<dbReference type="EMBL" id="KQ434890">
    <property type="protein sequence ID" value="KZC10454.1"/>
    <property type="molecule type" value="Genomic_DNA"/>
</dbReference>
<proteinExistence type="predicted"/>
<protein>
    <submittedName>
        <fullName evidence="1">Uncharacterized protein</fullName>
    </submittedName>
</protein>
<evidence type="ECO:0000313" key="2">
    <source>
        <dbReference type="Proteomes" id="UP000076502"/>
    </source>
</evidence>
<gene>
    <name evidence="1" type="ORF">WN55_01883</name>
</gene>
<evidence type="ECO:0000313" key="1">
    <source>
        <dbReference type="EMBL" id="KZC10454.1"/>
    </source>
</evidence>
<reference evidence="1 2" key="1">
    <citation type="submission" date="2015-07" db="EMBL/GenBank/DDBJ databases">
        <title>The genome of Dufourea novaeangliae.</title>
        <authorList>
            <person name="Pan H."/>
            <person name="Kapheim K."/>
        </authorList>
    </citation>
    <scope>NUCLEOTIDE SEQUENCE [LARGE SCALE GENOMIC DNA]</scope>
    <source>
        <strain evidence="1">0120121106</strain>
        <tissue evidence="1">Whole body</tissue>
    </source>
</reference>
<keyword evidence="2" id="KW-1185">Reference proteome</keyword>
<dbReference type="Proteomes" id="UP000076502">
    <property type="component" value="Unassembled WGS sequence"/>
</dbReference>
<accession>A0A154PG79</accession>